<reference evidence="2" key="1">
    <citation type="journal article" date="2014" name="Stand. Genomic Sci.">
        <title>Genome sequence of the exopolysaccharide-producing Salipiger mucosus type strain (DSM 16094(T)), a moderately halophilic member of the Roseobacter clade.</title>
        <authorList>
            <person name="Riedel T."/>
            <person name="Spring S."/>
            <person name="Fiebig A."/>
            <person name="Petersen J."/>
            <person name="Kyrpides N.C."/>
            <person name="Goker M."/>
            <person name="Klenk H.P."/>
        </authorList>
    </citation>
    <scope>NUCLEOTIDE SEQUENCE [LARGE SCALE GENOMIC DNA]</scope>
    <source>
        <strain evidence="2">DSM 16094</strain>
    </source>
</reference>
<protein>
    <recommendedName>
        <fullName evidence="3">Lipoprotein</fullName>
    </recommendedName>
</protein>
<gene>
    <name evidence="1" type="ORF">Salmuc_05532</name>
</gene>
<dbReference type="Pfam" id="PF04390">
    <property type="entry name" value="LptE"/>
    <property type="match status" value="1"/>
</dbReference>
<dbReference type="GO" id="GO:0019867">
    <property type="term" value="C:outer membrane"/>
    <property type="evidence" value="ECO:0007669"/>
    <property type="project" value="InterPro"/>
</dbReference>
<evidence type="ECO:0000313" key="2">
    <source>
        <dbReference type="Proteomes" id="UP000015347"/>
    </source>
</evidence>
<dbReference type="HOGENOM" id="CLU_117986_0_1_5"/>
<dbReference type="Gene3D" id="3.30.160.150">
    <property type="entry name" value="Lipoprotein like domain"/>
    <property type="match status" value="1"/>
</dbReference>
<dbReference type="EMBL" id="APVH01000035">
    <property type="protein sequence ID" value="EPX79592.1"/>
    <property type="molecule type" value="Genomic_DNA"/>
</dbReference>
<evidence type="ECO:0008006" key="3">
    <source>
        <dbReference type="Google" id="ProtNLM"/>
    </source>
</evidence>
<dbReference type="STRING" id="1123237.Salmuc_05532"/>
<sequence>MWSPDRRRLLLTLAALPLAGCGFAPVYGTSGGGGALLDAVALAEPETTDEYVFNRRFEERLGRGLAGPYRLETTFETSRQGLGSLADGRTTRYRLLGEVAFVLREAGSERALIRGRTDAFTGYSATGSTVATESAERDAEERLMILLADQVIDRLLIDAETLPA</sequence>
<dbReference type="OrthoDB" id="7629596at2"/>
<proteinExistence type="predicted"/>
<dbReference type="InterPro" id="IPR007485">
    <property type="entry name" value="LPS_assembly_LptE"/>
</dbReference>
<evidence type="ECO:0000313" key="1">
    <source>
        <dbReference type="EMBL" id="EPX79592.1"/>
    </source>
</evidence>
<name>S9QIJ0_9RHOB</name>
<organism evidence="1 2">
    <name type="scientific">Salipiger mucosus DSM 16094</name>
    <dbReference type="NCBI Taxonomy" id="1123237"/>
    <lineage>
        <taxon>Bacteria</taxon>
        <taxon>Pseudomonadati</taxon>
        <taxon>Pseudomonadota</taxon>
        <taxon>Alphaproteobacteria</taxon>
        <taxon>Rhodobacterales</taxon>
        <taxon>Roseobacteraceae</taxon>
        <taxon>Salipiger</taxon>
    </lineage>
</organism>
<comment type="caution">
    <text evidence="1">The sequence shown here is derived from an EMBL/GenBank/DDBJ whole genome shotgun (WGS) entry which is preliminary data.</text>
</comment>
<accession>S9QIJ0</accession>
<dbReference type="AlphaFoldDB" id="S9QIJ0"/>
<keyword evidence="2" id="KW-1185">Reference proteome</keyword>
<dbReference type="eggNOG" id="COG5468">
    <property type="taxonomic scope" value="Bacteria"/>
</dbReference>
<dbReference type="Proteomes" id="UP000015347">
    <property type="component" value="Unassembled WGS sequence"/>
</dbReference>
<dbReference type="RefSeq" id="WP_020038566.1">
    <property type="nucleotide sequence ID" value="NZ_KE557278.1"/>
</dbReference>
<dbReference type="GO" id="GO:0043165">
    <property type="term" value="P:Gram-negative-bacterium-type cell outer membrane assembly"/>
    <property type="evidence" value="ECO:0007669"/>
    <property type="project" value="InterPro"/>
</dbReference>